<dbReference type="Proteomes" id="UP001187315">
    <property type="component" value="Unassembled WGS sequence"/>
</dbReference>
<name>A0AA88NCL3_TACVA</name>
<dbReference type="EMBL" id="JAVHJS010000007">
    <property type="protein sequence ID" value="KAK2852891.1"/>
    <property type="molecule type" value="Genomic_DNA"/>
</dbReference>
<gene>
    <name evidence="1" type="ORF">Q7C36_008092</name>
</gene>
<evidence type="ECO:0000313" key="1">
    <source>
        <dbReference type="EMBL" id="KAK2852891.1"/>
    </source>
</evidence>
<protein>
    <submittedName>
        <fullName evidence="1">Uncharacterized protein</fullName>
    </submittedName>
</protein>
<comment type="caution">
    <text evidence="1">The sequence shown here is derived from an EMBL/GenBank/DDBJ whole genome shotgun (WGS) entry which is preliminary data.</text>
</comment>
<keyword evidence="2" id="KW-1185">Reference proteome</keyword>
<sequence>MRIGTKPKSLVPPAFSFHSTRTAWGFLRITRRASRERWRWERRKKDNFRSDPKQRTLRTNNRRSSIAWEFTCQEEKDKLEEEESEKD</sequence>
<proteinExistence type="predicted"/>
<evidence type="ECO:0000313" key="2">
    <source>
        <dbReference type="Proteomes" id="UP001187315"/>
    </source>
</evidence>
<reference evidence="1" key="1">
    <citation type="submission" date="2023-08" db="EMBL/GenBank/DDBJ databases">
        <title>Pelteobagrus vachellii genome.</title>
        <authorList>
            <person name="Liu H."/>
        </authorList>
    </citation>
    <scope>NUCLEOTIDE SEQUENCE</scope>
    <source>
        <strain evidence="1">PRFRI_2022a</strain>
        <tissue evidence="1">Muscle</tissue>
    </source>
</reference>
<accession>A0AA88NCL3</accession>
<organism evidence="1 2">
    <name type="scientific">Tachysurus vachellii</name>
    <name type="common">Darkbarbel catfish</name>
    <name type="synonym">Pelteobagrus vachellii</name>
    <dbReference type="NCBI Taxonomy" id="175792"/>
    <lineage>
        <taxon>Eukaryota</taxon>
        <taxon>Metazoa</taxon>
        <taxon>Chordata</taxon>
        <taxon>Craniata</taxon>
        <taxon>Vertebrata</taxon>
        <taxon>Euteleostomi</taxon>
        <taxon>Actinopterygii</taxon>
        <taxon>Neopterygii</taxon>
        <taxon>Teleostei</taxon>
        <taxon>Ostariophysi</taxon>
        <taxon>Siluriformes</taxon>
        <taxon>Bagridae</taxon>
        <taxon>Tachysurus</taxon>
    </lineage>
</organism>
<dbReference type="AlphaFoldDB" id="A0AA88NCL3"/>